<reference evidence="1 2" key="1">
    <citation type="submission" date="2019-02" db="EMBL/GenBank/DDBJ databases">
        <title>Deep-cultivation of Planctomycetes and their phenomic and genomic characterization uncovers novel biology.</title>
        <authorList>
            <person name="Wiegand S."/>
            <person name="Jogler M."/>
            <person name="Boedeker C."/>
            <person name="Pinto D."/>
            <person name="Vollmers J."/>
            <person name="Rivas-Marin E."/>
            <person name="Kohn T."/>
            <person name="Peeters S.H."/>
            <person name="Heuer A."/>
            <person name="Rast P."/>
            <person name="Oberbeckmann S."/>
            <person name="Bunk B."/>
            <person name="Jeske O."/>
            <person name="Meyerdierks A."/>
            <person name="Storesund J.E."/>
            <person name="Kallscheuer N."/>
            <person name="Luecker S."/>
            <person name="Lage O.M."/>
            <person name="Pohl T."/>
            <person name="Merkel B.J."/>
            <person name="Hornburger P."/>
            <person name="Mueller R.-W."/>
            <person name="Bruemmer F."/>
            <person name="Labrenz M."/>
            <person name="Spormann A.M."/>
            <person name="Op den Camp H."/>
            <person name="Overmann J."/>
            <person name="Amann R."/>
            <person name="Jetten M.S.M."/>
            <person name="Mascher T."/>
            <person name="Medema M.H."/>
            <person name="Devos D.P."/>
            <person name="Kaster A.-K."/>
            <person name="Ovreas L."/>
            <person name="Rohde M."/>
            <person name="Galperin M.Y."/>
            <person name="Jogler C."/>
        </authorList>
    </citation>
    <scope>NUCLEOTIDE SEQUENCE [LARGE SCALE GENOMIC DNA]</scope>
    <source>
        <strain evidence="1 2">Mal4</strain>
    </source>
</reference>
<accession>A0A517Z107</accession>
<evidence type="ECO:0008006" key="3">
    <source>
        <dbReference type="Google" id="ProtNLM"/>
    </source>
</evidence>
<name>A0A517Z107_9PLAN</name>
<dbReference type="OrthoDB" id="3035938at2"/>
<evidence type="ECO:0000313" key="1">
    <source>
        <dbReference type="EMBL" id="QDU36166.1"/>
    </source>
</evidence>
<dbReference type="KEGG" id="mri:Mal4_04490"/>
<dbReference type="RefSeq" id="WP_145366859.1">
    <property type="nucleotide sequence ID" value="NZ_CP036275.1"/>
</dbReference>
<protein>
    <recommendedName>
        <fullName evidence="3">HEPN domain-containing protein</fullName>
    </recommendedName>
</protein>
<proteinExistence type="predicted"/>
<dbReference type="AlphaFoldDB" id="A0A517Z107"/>
<organism evidence="1 2">
    <name type="scientific">Maioricimonas rarisocia</name>
    <dbReference type="NCBI Taxonomy" id="2528026"/>
    <lineage>
        <taxon>Bacteria</taxon>
        <taxon>Pseudomonadati</taxon>
        <taxon>Planctomycetota</taxon>
        <taxon>Planctomycetia</taxon>
        <taxon>Planctomycetales</taxon>
        <taxon>Planctomycetaceae</taxon>
        <taxon>Maioricimonas</taxon>
    </lineage>
</organism>
<dbReference type="EMBL" id="CP036275">
    <property type="protein sequence ID" value="QDU36166.1"/>
    <property type="molecule type" value="Genomic_DNA"/>
</dbReference>
<sequence>MASELVHIELANRNHRTLLYLLEAHQDHPEWVTTVAFYKAVQVVEAVFAAHSQSHSHGHDTRLRELKRTIFKDIFRGFRPLYAASLVARYLVDSASQKLEGTGNAKQYACYTDYCSAEKVLNNLLKKRLNAVEQHAVKFLSDDGKTQLQ</sequence>
<evidence type="ECO:0000313" key="2">
    <source>
        <dbReference type="Proteomes" id="UP000320496"/>
    </source>
</evidence>
<gene>
    <name evidence="1" type="ORF">Mal4_04490</name>
</gene>
<dbReference type="Proteomes" id="UP000320496">
    <property type="component" value="Chromosome"/>
</dbReference>
<keyword evidence="2" id="KW-1185">Reference proteome</keyword>